<keyword evidence="2" id="KW-0812">Transmembrane</keyword>
<feature type="transmembrane region" description="Helical" evidence="2">
    <location>
        <begin position="76"/>
        <end position="96"/>
    </location>
</feature>
<keyword evidence="5" id="KW-1185">Reference proteome</keyword>
<gene>
    <name evidence="4" type="ORF">G3N56_05300</name>
</gene>
<dbReference type="RefSeq" id="WP_163301217.1">
    <property type="nucleotide sequence ID" value="NZ_JAAGRQ010000015.1"/>
</dbReference>
<organism evidence="4 5">
    <name type="scientific">Desulfolutivibrio sulfodismutans</name>
    <dbReference type="NCBI Taxonomy" id="63561"/>
    <lineage>
        <taxon>Bacteria</taxon>
        <taxon>Pseudomonadati</taxon>
        <taxon>Thermodesulfobacteriota</taxon>
        <taxon>Desulfovibrionia</taxon>
        <taxon>Desulfovibrionales</taxon>
        <taxon>Desulfovibrionaceae</taxon>
        <taxon>Desulfolutivibrio</taxon>
    </lineage>
</organism>
<feature type="domain" description="Zinc-ribbon" evidence="3">
    <location>
        <begin position="3"/>
        <end position="24"/>
    </location>
</feature>
<dbReference type="EMBL" id="JAAGRQ010000015">
    <property type="protein sequence ID" value="NDY56162.1"/>
    <property type="molecule type" value="Genomic_DNA"/>
</dbReference>
<name>A0A7K3NIY3_9BACT</name>
<sequence>MICNRCGAENDDDLRFCLACGHKLRSRERTEPEPGGEAAAAGASGADDRREGRTEPGPGRDSGVFLSLLGGGRASVWGKLGLAWVVSLLLAAAAVWSLASGVYWPLYPLTGLAALLAWRRKL</sequence>
<keyword evidence="2" id="KW-0472">Membrane</keyword>
<dbReference type="InterPro" id="IPR026870">
    <property type="entry name" value="Zinc_ribbon_dom"/>
</dbReference>
<feature type="region of interest" description="Disordered" evidence="1">
    <location>
        <begin position="25"/>
        <end position="61"/>
    </location>
</feature>
<dbReference type="AlphaFoldDB" id="A0A7K3NIY3"/>
<evidence type="ECO:0000256" key="2">
    <source>
        <dbReference type="SAM" id="Phobius"/>
    </source>
</evidence>
<evidence type="ECO:0000256" key="1">
    <source>
        <dbReference type="SAM" id="MobiDB-lite"/>
    </source>
</evidence>
<protein>
    <submittedName>
        <fullName evidence="4">Zinc-ribbon domain-containing protein</fullName>
    </submittedName>
</protein>
<evidence type="ECO:0000259" key="3">
    <source>
        <dbReference type="Pfam" id="PF13240"/>
    </source>
</evidence>
<reference evidence="4 5" key="1">
    <citation type="submission" date="2020-02" db="EMBL/GenBank/DDBJ databases">
        <title>Comparative genomics of sulfur disproportionating microorganisms.</title>
        <authorList>
            <person name="Ward L.M."/>
            <person name="Bertran E."/>
            <person name="Johnston D.T."/>
        </authorList>
    </citation>
    <scope>NUCLEOTIDE SEQUENCE [LARGE SCALE GENOMIC DNA]</scope>
    <source>
        <strain evidence="4 5">DSM 3696</strain>
    </source>
</reference>
<evidence type="ECO:0000313" key="5">
    <source>
        <dbReference type="Proteomes" id="UP000469724"/>
    </source>
</evidence>
<accession>A0A7K3NIY3</accession>
<feature type="compositionally biased region" description="Low complexity" evidence="1">
    <location>
        <begin position="33"/>
        <end position="45"/>
    </location>
</feature>
<evidence type="ECO:0000313" key="4">
    <source>
        <dbReference type="EMBL" id="NDY56162.1"/>
    </source>
</evidence>
<dbReference type="Proteomes" id="UP000469724">
    <property type="component" value="Unassembled WGS sequence"/>
</dbReference>
<dbReference type="Pfam" id="PF13240">
    <property type="entry name" value="Zn_Ribbon_1"/>
    <property type="match status" value="1"/>
</dbReference>
<comment type="caution">
    <text evidence="4">The sequence shown here is derived from an EMBL/GenBank/DDBJ whole genome shotgun (WGS) entry which is preliminary data.</text>
</comment>
<keyword evidence="2" id="KW-1133">Transmembrane helix</keyword>
<proteinExistence type="predicted"/>